<reference evidence="2" key="8">
    <citation type="journal article" date="2005" name="Science">
        <title>Antisense Transcription in the Mammalian Transcriptome.</title>
        <authorList>
            <consortium name="RIKEN Genome Exploration Research Group and Genome Science Group (Genome Network Project Core Group) and the FANTOM Consortium"/>
        </authorList>
    </citation>
    <scope>NUCLEOTIDE SEQUENCE</scope>
    <source>
        <strain evidence="2">C57BL/6J</strain>
        <tissue evidence="2">Colon</tissue>
    </source>
</reference>
<reference evidence="2" key="1">
    <citation type="journal article" date="1999" name="Methods Enzymol.">
        <title>High-efficiency full-length cDNA cloning.</title>
        <authorList>
            <person name="Carninci P."/>
            <person name="Hayashizaki Y."/>
        </authorList>
    </citation>
    <scope>NUCLEOTIDE SEQUENCE</scope>
    <source>
        <strain evidence="2">C57BL/6J</strain>
        <tissue evidence="2">Colon</tissue>
    </source>
</reference>
<evidence type="ECO:0000313" key="3">
    <source>
        <dbReference type="MGI" id="MGI:2443447"/>
    </source>
</evidence>
<gene>
    <name evidence="3" type="primary">6030445D17Rik</name>
</gene>
<reference evidence="2" key="5">
    <citation type="submission" date="2001-07" db="EMBL/GenBank/DDBJ databases">
        <authorList>
            <person name="Adachi J."/>
            <person name="Aizawa K."/>
            <person name="Akimura T."/>
            <person name="Arakawa T."/>
            <person name="Bono H."/>
            <person name="Carninci P."/>
            <person name="Fukuda S."/>
            <person name="Furuno M."/>
            <person name="Hanagaki T."/>
            <person name="Hara A."/>
            <person name="Hashizume W."/>
            <person name="Hayashida K."/>
            <person name="Hayatsu N."/>
            <person name="Hiramoto K."/>
            <person name="Hiraoka T."/>
            <person name="Hirozane T."/>
            <person name="Hori F."/>
            <person name="Imotani K."/>
            <person name="Ishii Y."/>
            <person name="Itoh M."/>
            <person name="Kagawa I."/>
            <person name="Kasukawa T."/>
            <person name="Katoh H."/>
            <person name="Kawai J."/>
            <person name="Kojima Y."/>
            <person name="Kondo S."/>
            <person name="Konno H."/>
            <person name="Kouda M."/>
            <person name="Koya S."/>
            <person name="Kurihara C."/>
            <person name="Matsuyama T."/>
            <person name="Miyazaki A."/>
            <person name="Murata M."/>
            <person name="Nakamura M."/>
            <person name="Nishi K."/>
            <person name="Nomura K."/>
            <person name="Numazaki R."/>
            <person name="Ohno M."/>
            <person name="Ohsato N."/>
            <person name="Okazaki Y."/>
            <person name="Saito R."/>
            <person name="Saitoh H."/>
            <person name="Sakai C."/>
            <person name="Sakai K."/>
            <person name="Sakazume N."/>
            <person name="Sano H."/>
            <person name="Sasaki D."/>
            <person name="Shibata K."/>
            <person name="Shinagawa A."/>
            <person name="Shiraki T."/>
            <person name="Sogabe Y."/>
            <person name="Tagami M."/>
            <person name="Tagawa A."/>
            <person name="Takahashi F."/>
            <person name="Takaku-Akahira S."/>
            <person name="Takeda Y."/>
            <person name="Tanaka T."/>
            <person name="Tomaru A."/>
            <person name="Toya T."/>
            <person name="Yasunishi A."/>
            <person name="Muramatsu M."/>
            <person name="Hayashizaki Y."/>
        </authorList>
    </citation>
    <scope>NUCLEOTIDE SEQUENCE</scope>
    <source>
        <strain evidence="2">C57BL/6J</strain>
        <tissue evidence="2">Colon</tissue>
    </source>
</reference>
<reference evidence="2" key="3">
    <citation type="journal article" date="2000" name="Genome Res.">
        <title>RIKEN integrated sequence analysis (RISA) system--384-format sequencing pipeline with 384 multicapillary sequencer.</title>
        <authorList>
            <person name="Shibata K."/>
            <person name="Itoh M."/>
            <person name="Aizawa K."/>
            <person name="Nagaoka S."/>
            <person name="Sasaki N."/>
            <person name="Carninci P."/>
            <person name="Konno H."/>
            <person name="Akiyama J."/>
            <person name="Nishi K."/>
            <person name="Kitsunai T."/>
            <person name="Tashiro H."/>
            <person name="Itoh M."/>
            <person name="Sumi N."/>
            <person name="Ishii Y."/>
            <person name="Nakamura S."/>
            <person name="Hazama M."/>
            <person name="Nishine T."/>
            <person name="Harada A."/>
            <person name="Yamamoto R."/>
            <person name="Matsumoto H."/>
            <person name="Sakaguchi S."/>
            <person name="Ikegami T."/>
            <person name="Kashiwagi K."/>
            <person name="Fujiwake S."/>
            <person name="Inoue K."/>
            <person name="Togawa Y."/>
            <person name="Izawa M."/>
            <person name="Ohara E."/>
            <person name="Watahiki M."/>
            <person name="Yoneda Y."/>
            <person name="Ishikawa T."/>
            <person name="Ozawa K."/>
            <person name="Tanaka T."/>
            <person name="Matsuura S."/>
            <person name="Kawai J."/>
            <person name="Okazaki Y."/>
            <person name="Muramatsu M."/>
            <person name="Inoue Y."/>
            <person name="Kira A."/>
            <person name="Hayashizaki Y."/>
        </authorList>
    </citation>
    <scope>NUCLEOTIDE SEQUENCE</scope>
    <source>
        <strain evidence="2">C57BL/6J</strain>
        <tissue evidence="2">Colon</tissue>
    </source>
</reference>
<dbReference type="EMBL" id="AK033467">
    <property type="protein sequence ID" value="BAC28303.1"/>
    <property type="molecule type" value="mRNA"/>
</dbReference>
<organism evidence="2">
    <name type="scientific">Mus musculus</name>
    <name type="common">Mouse</name>
    <dbReference type="NCBI Taxonomy" id="10090"/>
    <lineage>
        <taxon>Eukaryota</taxon>
        <taxon>Metazoa</taxon>
        <taxon>Chordata</taxon>
        <taxon>Craniata</taxon>
        <taxon>Vertebrata</taxon>
        <taxon>Euteleostomi</taxon>
        <taxon>Mammalia</taxon>
        <taxon>Eutheria</taxon>
        <taxon>Euarchontoglires</taxon>
        <taxon>Glires</taxon>
        <taxon>Rodentia</taxon>
        <taxon>Myomorpha</taxon>
        <taxon>Muroidea</taxon>
        <taxon>Muridae</taxon>
        <taxon>Murinae</taxon>
        <taxon>Mus</taxon>
        <taxon>Mus</taxon>
    </lineage>
</organism>
<reference evidence="2" key="4">
    <citation type="journal article" date="2001" name="Nature">
        <title>Functional annotation of a full-length mouse cDNA collection.</title>
        <authorList>
            <consortium name="The RIKEN Genome Exploration Research Group Phase II Team and the FANTOM Consortium"/>
        </authorList>
    </citation>
    <scope>NUCLEOTIDE SEQUENCE</scope>
    <source>
        <strain evidence="2">C57BL/6J</strain>
        <tissue evidence="2">Colon</tissue>
    </source>
</reference>
<reference evidence="2" key="6">
    <citation type="journal article" date="2002" name="Nature">
        <title>Analysis of the mouse transcriptome based on functional annotation of 60,770 full-length cDNAs.</title>
        <authorList>
            <consortium name="The FANTOM Consortium and the RIKEN Genome Exploration Research Group Phase I and II Team"/>
        </authorList>
    </citation>
    <scope>NUCLEOTIDE SEQUENCE</scope>
    <source>
        <strain evidence="2">C57BL/6J</strain>
        <tissue evidence="2">Colon</tissue>
    </source>
</reference>
<accession>Q8CCB8</accession>
<name>Q8CCB8_MOUSE</name>
<feature type="non-terminal residue" evidence="2">
    <location>
        <position position="1"/>
    </location>
</feature>
<dbReference type="MGI" id="MGI:2443447">
    <property type="gene designation" value="6030445D17Rik"/>
</dbReference>
<proteinExistence type="evidence at transcript level"/>
<evidence type="ECO:0000256" key="1">
    <source>
        <dbReference type="SAM" id="MobiDB-lite"/>
    </source>
</evidence>
<feature type="region of interest" description="Disordered" evidence="1">
    <location>
        <begin position="1"/>
        <end position="136"/>
    </location>
</feature>
<protein>
    <submittedName>
        <fullName evidence="2">Uncharacterized protein</fullName>
    </submittedName>
</protein>
<reference evidence="2" key="7">
    <citation type="journal article" date="2005" name="Science">
        <title>The Transcriptional Landscape of the Mammalian Genome.</title>
        <authorList>
            <consortium name="The FANTOM Consortium"/>
            <consortium name="Riken Genome Exploration Research Group and Genome Science Group (Genome Network Project Core Group)"/>
        </authorList>
    </citation>
    <scope>NUCLEOTIDE SEQUENCE</scope>
    <source>
        <strain evidence="2">C57BL/6J</strain>
        <tissue evidence="2">Colon</tissue>
    </source>
</reference>
<dbReference type="AlphaFoldDB" id="Q8CCB8"/>
<evidence type="ECO:0000313" key="2">
    <source>
        <dbReference type="EMBL" id="BAC28303.1"/>
    </source>
</evidence>
<reference evidence="2" key="2">
    <citation type="journal article" date="2000" name="Genome Res.">
        <title>Normalization and subtraction of cap-trapper-selected cDNAs to prepare full-length cDNA libraries for rapid discovery of new genes.</title>
        <authorList>
            <person name="Carninci P."/>
            <person name="Shibata Y."/>
            <person name="Hayatsu N."/>
            <person name="Sugahara Y."/>
            <person name="Shibata K."/>
            <person name="Itoh M."/>
            <person name="Konno H."/>
            <person name="Okazaki Y."/>
            <person name="Muramatsu M."/>
            <person name="Hayashizaki Y."/>
        </authorList>
    </citation>
    <scope>NUCLEOTIDE SEQUENCE</scope>
    <source>
        <strain evidence="2">C57BL/6J</strain>
        <tissue evidence="2">Colon</tissue>
    </source>
</reference>
<sequence length="160" mass="17044">DTHTHTHTRAFPAEEDPEFTRRGFLAAFRRRSFAPQVPSPGRPAQETQRKPGTRPARPRGPPPRPSASGSALAGTPCPWVGKARAAASRRPWVQRAVTAAAARPCRSPIPAPVRQPRGRDPAGATARGCRQGRRGPRARFEGATCLGCVGECSTGSLGHC</sequence>
<dbReference type="AGR" id="MGI:2443447"/>